<dbReference type="InterPro" id="IPR011711">
    <property type="entry name" value="GntR_C"/>
</dbReference>
<dbReference type="SUPFAM" id="SSF48008">
    <property type="entry name" value="GntR ligand-binding domain-like"/>
    <property type="match status" value="1"/>
</dbReference>
<dbReference type="Proteomes" id="UP001139179">
    <property type="component" value="Unassembled WGS sequence"/>
</dbReference>
<dbReference type="RefSeq" id="WP_251224377.1">
    <property type="nucleotide sequence ID" value="NZ_JAMBOL010000018.1"/>
</dbReference>
<keyword evidence="6" id="KW-1185">Reference proteome</keyword>
<dbReference type="SUPFAM" id="SSF46785">
    <property type="entry name" value="Winged helix' DNA-binding domain"/>
    <property type="match status" value="1"/>
</dbReference>
<dbReference type="GO" id="GO:0003677">
    <property type="term" value="F:DNA binding"/>
    <property type="evidence" value="ECO:0007669"/>
    <property type="project" value="UniProtKB-KW"/>
</dbReference>
<reference evidence="5" key="1">
    <citation type="submission" date="2022-05" db="EMBL/GenBank/DDBJ databases">
        <title>Comparative Genomics of Spacecraft Associated Microbes.</title>
        <authorList>
            <person name="Tran M.T."/>
            <person name="Wright A."/>
            <person name="Seuylemezian A."/>
            <person name="Eisen J."/>
            <person name="Coil D."/>
        </authorList>
    </citation>
    <scope>NUCLEOTIDE SEQUENCE</scope>
    <source>
        <strain evidence="5">214.1.1</strain>
    </source>
</reference>
<accession>A0A9X2DRD5</accession>
<dbReference type="Pfam" id="PF07729">
    <property type="entry name" value="FCD"/>
    <property type="match status" value="1"/>
</dbReference>
<keyword evidence="3" id="KW-0804">Transcription</keyword>
<evidence type="ECO:0000256" key="2">
    <source>
        <dbReference type="ARBA" id="ARBA00023125"/>
    </source>
</evidence>
<dbReference type="InterPro" id="IPR008920">
    <property type="entry name" value="TF_FadR/GntR_C"/>
</dbReference>
<gene>
    <name evidence="5" type="ORF">M3202_16390</name>
</gene>
<protein>
    <submittedName>
        <fullName evidence="5">GntR family transcriptional regulator</fullName>
    </submittedName>
</protein>
<dbReference type="PROSITE" id="PS50949">
    <property type="entry name" value="HTH_GNTR"/>
    <property type="match status" value="1"/>
</dbReference>
<dbReference type="InterPro" id="IPR036390">
    <property type="entry name" value="WH_DNA-bd_sf"/>
</dbReference>
<dbReference type="AlphaFoldDB" id="A0A9X2DRD5"/>
<feature type="domain" description="HTH gntR-type" evidence="4">
    <location>
        <begin position="7"/>
        <end position="74"/>
    </location>
</feature>
<evidence type="ECO:0000313" key="5">
    <source>
        <dbReference type="EMBL" id="MCM3715644.1"/>
    </source>
</evidence>
<keyword evidence="2" id="KW-0238">DNA-binding</keyword>
<dbReference type="GO" id="GO:0003700">
    <property type="term" value="F:DNA-binding transcription factor activity"/>
    <property type="evidence" value="ECO:0007669"/>
    <property type="project" value="InterPro"/>
</dbReference>
<comment type="caution">
    <text evidence="5">The sequence shown here is derived from an EMBL/GenBank/DDBJ whole genome shotgun (WGS) entry which is preliminary data.</text>
</comment>
<dbReference type="InterPro" id="IPR000524">
    <property type="entry name" value="Tscrpt_reg_HTH_GntR"/>
</dbReference>
<evidence type="ECO:0000313" key="6">
    <source>
        <dbReference type="Proteomes" id="UP001139179"/>
    </source>
</evidence>
<dbReference type="Pfam" id="PF00392">
    <property type="entry name" value="GntR"/>
    <property type="match status" value="1"/>
</dbReference>
<organism evidence="5 6">
    <name type="scientific">Halalkalibacter oceani</name>
    <dbReference type="NCBI Taxonomy" id="1653776"/>
    <lineage>
        <taxon>Bacteria</taxon>
        <taxon>Bacillati</taxon>
        <taxon>Bacillota</taxon>
        <taxon>Bacilli</taxon>
        <taxon>Bacillales</taxon>
        <taxon>Bacillaceae</taxon>
        <taxon>Halalkalibacter</taxon>
    </lineage>
</organism>
<dbReference type="EMBL" id="JAMBOL010000018">
    <property type="protein sequence ID" value="MCM3715644.1"/>
    <property type="molecule type" value="Genomic_DNA"/>
</dbReference>
<dbReference type="CDD" id="cd07377">
    <property type="entry name" value="WHTH_GntR"/>
    <property type="match status" value="1"/>
</dbReference>
<dbReference type="PANTHER" id="PTHR43537">
    <property type="entry name" value="TRANSCRIPTIONAL REGULATOR, GNTR FAMILY"/>
    <property type="match status" value="1"/>
</dbReference>
<dbReference type="SMART" id="SM00345">
    <property type="entry name" value="HTH_GNTR"/>
    <property type="match status" value="1"/>
</dbReference>
<dbReference type="PANTHER" id="PTHR43537:SF45">
    <property type="entry name" value="GNTR FAMILY REGULATORY PROTEIN"/>
    <property type="match status" value="1"/>
</dbReference>
<dbReference type="SMART" id="SM00895">
    <property type="entry name" value="FCD"/>
    <property type="match status" value="1"/>
</dbReference>
<proteinExistence type="predicted"/>
<sequence>MAQAEKKLLKQKIYSELQQRILTGELQPRERLVELEIAGWFSCSQAPVREALQKLEEDGFVELIPFTGSFVTALSVEEMKELFEYRKMIELNAVKKVIDYLTNKDLEVLADTIQLMREAAAEKDLGKLISYDMFFHRYLVEKTGKTISLKIWSRIDMHVRRFIAHTHPRYFHKLEDIAETHVALFEALKNRDVQQAVETFTSHMEVNDMLTKLGL</sequence>
<evidence type="ECO:0000259" key="4">
    <source>
        <dbReference type="PROSITE" id="PS50949"/>
    </source>
</evidence>
<evidence type="ECO:0000256" key="1">
    <source>
        <dbReference type="ARBA" id="ARBA00023015"/>
    </source>
</evidence>
<dbReference type="Gene3D" id="1.20.120.530">
    <property type="entry name" value="GntR ligand-binding domain-like"/>
    <property type="match status" value="1"/>
</dbReference>
<evidence type="ECO:0000256" key="3">
    <source>
        <dbReference type="ARBA" id="ARBA00023163"/>
    </source>
</evidence>
<dbReference type="InterPro" id="IPR036388">
    <property type="entry name" value="WH-like_DNA-bd_sf"/>
</dbReference>
<dbReference type="Gene3D" id="1.10.10.10">
    <property type="entry name" value="Winged helix-like DNA-binding domain superfamily/Winged helix DNA-binding domain"/>
    <property type="match status" value="1"/>
</dbReference>
<keyword evidence="1" id="KW-0805">Transcription regulation</keyword>
<name>A0A9X2DRD5_9BACI</name>